<dbReference type="Proteomes" id="UP000245207">
    <property type="component" value="Unassembled WGS sequence"/>
</dbReference>
<keyword evidence="1" id="KW-0347">Helicase</keyword>
<dbReference type="GO" id="GO:0004386">
    <property type="term" value="F:helicase activity"/>
    <property type="evidence" value="ECO:0007669"/>
    <property type="project" value="UniProtKB-KW"/>
</dbReference>
<keyword evidence="1" id="KW-0547">Nucleotide-binding</keyword>
<name>A0A2U1L1M1_ARTAN</name>
<keyword evidence="1" id="KW-0067">ATP-binding</keyword>
<keyword evidence="2" id="KW-1185">Reference proteome</keyword>
<dbReference type="STRING" id="35608.A0A2U1L1M1"/>
<gene>
    <name evidence="1" type="ORF">CTI12_AA540580</name>
</gene>
<evidence type="ECO:0000313" key="2">
    <source>
        <dbReference type="Proteomes" id="UP000245207"/>
    </source>
</evidence>
<proteinExistence type="predicted"/>
<dbReference type="AlphaFoldDB" id="A0A2U1L1M1"/>
<dbReference type="OrthoDB" id="1928976at2759"/>
<protein>
    <submittedName>
        <fullName evidence="1">Helitron helicase-like domain-containing protein</fullName>
    </submittedName>
</protein>
<evidence type="ECO:0000313" key="1">
    <source>
        <dbReference type="EMBL" id="PWA42907.1"/>
    </source>
</evidence>
<organism evidence="1 2">
    <name type="scientific">Artemisia annua</name>
    <name type="common">Sweet wormwood</name>
    <dbReference type="NCBI Taxonomy" id="35608"/>
    <lineage>
        <taxon>Eukaryota</taxon>
        <taxon>Viridiplantae</taxon>
        <taxon>Streptophyta</taxon>
        <taxon>Embryophyta</taxon>
        <taxon>Tracheophyta</taxon>
        <taxon>Spermatophyta</taxon>
        <taxon>Magnoliopsida</taxon>
        <taxon>eudicotyledons</taxon>
        <taxon>Gunneridae</taxon>
        <taxon>Pentapetalae</taxon>
        <taxon>asterids</taxon>
        <taxon>campanulids</taxon>
        <taxon>Asterales</taxon>
        <taxon>Asteraceae</taxon>
        <taxon>Asteroideae</taxon>
        <taxon>Anthemideae</taxon>
        <taxon>Artemisiinae</taxon>
        <taxon>Artemisia</taxon>
    </lineage>
</organism>
<dbReference type="PANTHER" id="PTHR45786:SF74">
    <property type="entry name" value="ATP-DEPENDENT DNA HELICASE"/>
    <property type="match status" value="1"/>
</dbReference>
<dbReference type="PANTHER" id="PTHR45786">
    <property type="entry name" value="DNA BINDING PROTEIN-LIKE"/>
    <property type="match status" value="1"/>
</dbReference>
<dbReference type="EMBL" id="PKPP01012125">
    <property type="protein sequence ID" value="PWA42907.1"/>
    <property type="molecule type" value="Genomic_DNA"/>
</dbReference>
<comment type="caution">
    <text evidence="1">The sequence shown here is derived from an EMBL/GenBank/DDBJ whole genome shotgun (WGS) entry which is preliminary data.</text>
</comment>
<accession>A0A2U1L1M1</accession>
<keyword evidence="1" id="KW-0378">Hydrolase</keyword>
<reference evidence="1 2" key="1">
    <citation type="journal article" date="2018" name="Mol. Plant">
        <title>The genome of Artemisia annua provides insight into the evolution of Asteraceae family and artemisinin biosynthesis.</title>
        <authorList>
            <person name="Shen Q."/>
            <person name="Zhang L."/>
            <person name="Liao Z."/>
            <person name="Wang S."/>
            <person name="Yan T."/>
            <person name="Shi P."/>
            <person name="Liu M."/>
            <person name="Fu X."/>
            <person name="Pan Q."/>
            <person name="Wang Y."/>
            <person name="Lv Z."/>
            <person name="Lu X."/>
            <person name="Zhang F."/>
            <person name="Jiang W."/>
            <person name="Ma Y."/>
            <person name="Chen M."/>
            <person name="Hao X."/>
            <person name="Li L."/>
            <person name="Tang Y."/>
            <person name="Lv G."/>
            <person name="Zhou Y."/>
            <person name="Sun X."/>
            <person name="Brodelius P.E."/>
            <person name="Rose J.K.C."/>
            <person name="Tang K."/>
        </authorList>
    </citation>
    <scope>NUCLEOTIDE SEQUENCE [LARGE SCALE GENOMIC DNA]</scope>
    <source>
        <strain evidence="2">cv. Huhao1</strain>
        <tissue evidence="1">Leaf</tissue>
    </source>
</reference>
<sequence length="157" mass="17963">MFAMTSLGAEVDDSINRGRGPYVFKVSGQIYHWIGSMCPELNKKPKFLQLYIYDTRNEVDNRLHHFTKTGTRLRRDIVENLIQVLDRHNELVKFFRTARDKLEDGDILDFKIKLFGVAGSKQYDLPAGDSIGAIVFEGGPDVETNYDVIIEPRDGRP</sequence>